<reference evidence="3 4" key="1">
    <citation type="journal article" date="2014" name="Genome Biol. Evol.">
        <title>The secreted proteins of Achlya hypogyna and Thraustotheca clavata identify the ancestral oomycete secretome and reveal gene acquisitions by horizontal gene transfer.</title>
        <authorList>
            <person name="Misner I."/>
            <person name="Blouin N."/>
            <person name="Leonard G."/>
            <person name="Richards T.A."/>
            <person name="Lane C.E."/>
        </authorList>
    </citation>
    <scope>NUCLEOTIDE SEQUENCE [LARGE SCALE GENOMIC DNA]</scope>
    <source>
        <strain evidence="3 4">ATCC 34112</strain>
    </source>
</reference>
<feature type="transmembrane region" description="Helical" evidence="2">
    <location>
        <begin position="52"/>
        <end position="73"/>
    </location>
</feature>
<keyword evidence="2" id="KW-0472">Membrane</keyword>
<evidence type="ECO:0000313" key="3">
    <source>
        <dbReference type="EMBL" id="OQS00193.1"/>
    </source>
</evidence>
<proteinExistence type="predicted"/>
<evidence type="ECO:0000313" key="4">
    <source>
        <dbReference type="Proteomes" id="UP000243217"/>
    </source>
</evidence>
<feature type="region of interest" description="Disordered" evidence="1">
    <location>
        <begin position="1"/>
        <end position="21"/>
    </location>
</feature>
<keyword evidence="2" id="KW-1133">Transmembrane helix</keyword>
<dbReference type="EMBL" id="JNBS01001741">
    <property type="protein sequence ID" value="OQS00193.1"/>
    <property type="molecule type" value="Genomic_DNA"/>
</dbReference>
<name>A0A1V9ZQB2_9STRA</name>
<keyword evidence="4" id="KW-1185">Reference proteome</keyword>
<evidence type="ECO:0000256" key="2">
    <source>
        <dbReference type="SAM" id="Phobius"/>
    </source>
</evidence>
<gene>
    <name evidence="3" type="ORF">THRCLA_21724</name>
</gene>
<dbReference type="Proteomes" id="UP000243217">
    <property type="component" value="Unassembled WGS sequence"/>
</dbReference>
<keyword evidence="2" id="KW-0812">Transmembrane</keyword>
<dbReference type="AlphaFoldDB" id="A0A1V9ZQB2"/>
<protein>
    <submittedName>
        <fullName evidence="3">Uncharacterized protein</fullName>
    </submittedName>
</protein>
<dbReference type="OrthoDB" id="58106at2759"/>
<organism evidence="3 4">
    <name type="scientific">Thraustotheca clavata</name>
    <dbReference type="NCBI Taxonomy" id="74557"/>
    <lineage>
        <taxon>Eukaryota</taxon>
        <taxon>Sar</taxon>
        <taxon>Stramenopiles</taxon>
        <taxon>Oomycota</taxon>
        <taxon>Saprolegniomycetes</taxon>
        <taxon>Saprolegniales</taxon>
        <taxon>Achlyaceae</taxon>
        <taxon>Thraustotheca</taxon>
    </lineage>
</organism>
<feature type="compositionally biased region" description="Basic and acidic residues" evidence="1">
    <location>
        <begin position="1"/>
        <end position="17"/>
    </location>
</feature>
<comment type="caution">
    <text evidence="3">The sequence shown here is derived from an EMBL/GenBank/DDBJ whole genome shotgun (WGS) entry which is preliminary data.</text>
</comment>
<evidence type="ECO:0000256" key="1">
    <source>
        <dbReference type="SAM" id="MobiDB-lite"/>
    </source>
</evidence>
<sequence length="106" mass="11669">MKHIADRKYTSDSELERATLTGGSTEEAKPIYIEDKWTFSGIWNDQIARKRLMLLFCGIVLLLTGAALGYRAATVPGTLRTLPSPDGLSFGTFHDTPHKFATTPSP</sequence>
<accession>A0A1V9ZQB2</accession>